<comment type="caution">
    <text evidence="2">The sequence shown here is derived from an EMBL/GenBank/DDBJ whole genome shotgun (WGS) entry which is preliminary data.</text>
</comment>
<keyword evidence="1" id="KW-0472">Membrane</keyword>
<evidence type="ECO:0000313" key="3">
    <source>
        <dbReference type="Proteomes" id="UP000727962"/>
    </source>
</evidence>
<sequence>MSLDYKNLRCPQCDGTAIQKLSAIASGPILANPLRGRLPAPKPPDSGEGDKIRAEGQLLTGCCLGLFTCGIAYIVGLILYLANELTAWRKQSAANKLRAVHQRDVSAWHSLFNRLYYCPRCDVLFDPASGQAVSPEHMNELL</sequence>
<proteinExistence type="predicted"/>
<dbReference type="AlphaFoldDB" id="A0A931LTY6"/>
<keyword evidence="1" id="KW-0812">Transmembrane</keyword>
<accession>A0A931LTY6</accession>
<dbReference type="EMBL" id="JACOSL010000062">
    <property type="protein sequence ID" value="MBI1757430.1"/>
    <property type="molecule type" value="Genomic_DNA"/>
</dbReference>
<evidence type="ECO:0000256" key="1">
    <source>
        <dbReference type="SAM" id="Phobius"/>
    </source>
</evidence>
<name>A0A931LTY6_FIMGI</name>
<gene>
    <name evidence="2" type="ORF">HYR64_10025</name>
</gene>
<evidence type="ECO:0000313" key="2">
    <source>
        <dbReference type="EMBL" id="MBI1757430.1"/>
    </source>
</evidence>
<dbReference type="Proteomes" id="UP000727962">
    <property type="component" value="Unassembled WGS sequence"/>
</dbReference>
<keyword evidence="1" id="KW-1133">Transmembrane helix</keyword>
<protein>
    <submittedName>
        <fullName evidence="2">Uncharacterized protein</fullName>
    </submittedName>
</protein>
<feature type="transmembrane region" description="Helical" evidence="1">
    <location>
        <begin position="58"/>
        <end position="82"/>
    </location>
</feature>
<reference evidence="2" key="1">
    <citation type="submission" date="2020-07" db="EMBL/GenBank/DDBJ databases">
        <title>Huge and variable diversity of episymbiotic CPR bacteria and DPANN archaea in groundwater ecosystems.</title>
        <authorList>
            <person name="He C.Y."/>
            <person name="Keren R."/>
            <person name="Whittaker M."/>
            <person name="Farag I.F."/>
            <person name="Doudna J."/>
            <person name="Cate J.H.D."/>
            <person name="Banfield J.F."/>
        </authorList>
    </citation>
    <scope>NUCLEOTIDE SEQUENCE</scope>
    <source>
        <strain evidence="2">NC_groundwater_17_Pr7_B-0.1um_64_12</strain>
    </source>
</reference>
<organism evidence="2 3">
    <name type="scientific">Fimbriimonas ginsengisoli</name>
    <dbReference type="NCBI Taxonomy" id="1005039"/>
    <lineage>
        <taxon>Bacteria</taxon>
        <taxon>Bacillati</taxon>
        <taxon>Armatimonadota</taxon>
        <taxon>Fimbriimonadia</taxon>
        <taxon>Fimbriimonadales</taxon>
        <taxon>Fimbriimonadaceae</taxon>
        <taxon>Fimbriimonas</taxon>
    </lineage>
</organism>